<dbReference type="Proteomes" id="UP000525078">
    <property type="component" value="Unassembled WGS sequence"/>
</dbReference>
<dbReference type="AlphaFoldDB" id="A0A7J6GNV1"/>
<dbReference type="EMBL" id="JAATIP010000047">
    <property type="protein sequence ID" value="KAF4384613.1"/>
    <property type="molecule type" value="Genomic_DNA"/>
</dbReference>
<protein>
    <submittedName>
        <fullName evidence="2">Uncharacterized protein</fullName>
    </submittedName>
</protein>
<reference evidence="2 3" key="1">
    <citation type="journal article" date="2020" name="bioRxiv">
        <title>Sequence and annotation of 42 cannabis genomes reveals extensive copy number variation in cannabinoid synthesis and pathogen resistance genes.</title>
        <authorList>
            <person name="Mckernan K.J."/>
            <person name="Helbert Y."/>
            <person name="Kane L.T."/>
            <person name="Ebling H."/>
            <person name="Zhang L."/>
            <person name="Liu B."/>
            <person name="Eaton Z."/>
            <person name="Mclaughlin S."/>
            <person name="Kingan S."/>
            <person name="Baybayan P."/>
            <person name="Concepcion G."/>
            <person name="Jordan M."/>
            <person name="Riva A."/>
            <person name="Barbazuk W."/>
            <person name="Harkins T."/>
        </authorList>
    </citation>
    <scope>NUCLEOTIDE SEQUENCE [LARGE SCALE GENOMIC DNA]</scope>
    <source>
        <strain evidence="3">cv. Jamaican Lion 4</strain>
        <tissue evidence="2">Leaf</tissue>
    </source>
</reference>
<organism evidence="2 3">
    <name type="scientific">Cannabis sativa</name>
    <name type="common">Hemp</name>
    <name type="synonym">Marijuana</name>
    <dbReference type="NCBI Taxonomy" id="3483"/>
    <lineage>
        <taxon>Eukaryota</taxon>
        <taxon>Viridiplantae</taxon>
        <taxon>Streptophyta</taxon>
        <taxon>Embryophyta</taxon>
        <taxon>Tracheophyta</taxon>
        <taxon>Spermatophyta</taxon>
        <taxon>Magnoliopsida</taxon>
        <taxon>eudicotyledons</taxon>
        <taxon>Gunneridae</taxon>
        <taxon>Pentapetalae</taxon>
        <taxon>rosids</taxon>
        <taxon>fabids</taxon>
        <taxon>Rosales</taxon>
        <taxon>Cannabaceae</taxon>
        <taxon>Cannabis</taxon>
    </lineage>
</organism>
<name>A0A7J6GNV1_CANSA</name>
<feature type="region of interest" description="Disordered" evidence="1">
    <location>
        <begin position="48"/>
        <end position="76"/>
    </location>
</feature>
<comment type="caution">
    <text evidence="2">The sequence shown here is derived from an EMBL/GenBank/DDBJ whole genome shotgun (WGS) entry which is preliminary data.</text>
</comment>
<sequence length="143" mass="16269">MSKDEIMVLVNPRTTPFKKRKFDGASSSLCPRPWKLLRPHPWAIRDFPWDTKKSDDATNAFEDEPSEDISLSNSESIGLDNWRTQGKYVISSRPMEGTFVVEDSVEEKWNRCLGQRAATGRQRAERGAAGAATFRCRCTTQEQ</sequence>
<evidence type="ECO:0000256" key="1">
    <source>
        <dbReference type="SAM" id="MobiDB-lite"/>
    </source>
</evidence>
<evidence type="ECO:0000313" key="3">
    <source>
        <dbReference type="Proteomes" id="UP000525078"/>
    </source>
</evidence>
<proteinExistence type="predicted"/>
<evidence type="ECO:0000313" key="2">
    <source>
        <dbReference type="EMBL" id="KAF4384613.1"/>
    </source>
</evidence>
<gene>
    <name evidence="2" type="ORF">F8388_003920</name>
</gene>
<accession>A0A7J6GNV1</accession>